<dbReference type="GO" id="GO:0016747">
    <property type="term" value="F:acyltransferase activity, transferring groups other than amino-acyl groups"/>
    <property type="evidence" value="ECO:0007669"/>
    <property type="project" value="InterPro"/>
</dbReference>
<organism evidence="2 3">
    <name type="scientific">Candidatus Merdivicinus excrementipullorum</name>
    <dbReference type="NCBI Taxonomy" id="2840867"/>
    <lineage>
        <taxon>Bacteria</taxon>
        <taxon>Bacillati</taxon>
        <taxon>Bacillota</taxon>
        <taxon>Clostridia</taxon>
        <taxon>Eubacteriales</taxon>
        <taxon>Oscillospiraceae</taxon>
        <taxon>Oscillospiraceae incertae sedis</taxon>
        <taxon>Candidatus Merdivicinus</taxon>
    </lineage>
</organism>
<dbReference type="Proteomes" id="UP000824002">
    <property type="component" value="Unassembled WGS sequence"/>
</dbReference>
<dbReference type="Pfam" id="PF12746">
    <property type="entry name" value="GNAT_acetyltran"/>
    <property type="match status" value="1"/>
</dbReference>
<dbReference type="PANTHER" id="PTHR31143">
    <property type="match status" value="1"/>
</dbReference>
<dbReference type="SUPFAM" id="SSF55729">
    <property type="entry name" value="Acyl-CoA N-acyltransferases (Nat)"/>
    <property type="match status" value="1"/>
</dbReference>
<comment type="caution">
    <text evidence="2">The sequence shown here is derived from an EMBL/GenBank/DDBJ whole genome shotgun (WGS) entry which is preliminary data.</text>
</comment>
<reference evidence="2" key="1">
    <citation type="submission" date="2020-10" db="EMBL/GenBank/DDBJ databases">
        <authorList>
            <person name="Gilroy R."/>
        </authorList>
    </citation>
    <scope>NUCLEOTIDE SEQUENCE</scope>
    <source>
        <strain evidence="2">CHK199-13235</strain>
    </source>
</reference>
<dbReference type="InterPro" id="IPR000182">
    <property type="entry name" value="GNAT_dom"/>
</dbReference>
<protein>
    <submittedName>
        <fullName evidence="2">GNAT family N-acetyltransferase</fullName>
    </submittedName>
</protein>
<dbReference type="InterPro" id="IPR027365">
    <property type="entry name" value="GNAT_acetyltra_YdfB-like"/>
</dbReference>
<dbReference type="AlphaFoldDB" id="A0A9D1FKZ8"/>
<dbReference type="EMBL" id="DVJP01000020">
    <property type="protein sequence ID" value="HIS75632.1"/>
    <property type="molecule type" value="Genomic_DNA"/>
</dbReference>
<evidence type="ECO:0000313" key="3">
    <source>
        <dbReference type="Proteomes" id="UP000824002"/>
    </source>
</evidence>
<proteinExistence type="predicted"/>
<dbReference type="Gene3D" id="3.40.630.30">
    <property type="match status" value="1"/>
</dbReference>
<dbReference type="PANTHER" id="PTHR31143:SF2">
    <property type="entry name" value="FR47-LIKE DOMAIN-CONTAINING PROTEIN-RELATED"/>
    <property type="match status" value="1"/>
</dbReference>
<evidence type="ECO:0000313" key="2">
    <source>
        <dbReference type="EMBL" id="HIS75632.1"/>
    </source>
</evidence>
<dbReference type="InterPro" id="IPR016181">
    <property type="entry name" value="Acyl_CoA_acyltransferase"/>
</dbReference>
<accession>A0A9D1FKZ8</accession>
<name>A0A9D1FKZ8_9FIRM</name>
<dbReference type="InterPro" id="IPR042573">
    <property type="entry name" value="GNAT_acetyltra_N"/>
</dbReference>
<feature type="domain" description="N-acetyltransferase" evidence="1">
    <location>
        <begin position="118"/>
        <end position="246"/>
    </location>
</feature>
<sequence>MNFEKIAALFDGWEETMIWSALQGVMGEITADGPENPKSARILLGDFGFFAGEPNERLVSSMLENRSFLLAVPQNEEWAACMEKIFPNSRRIPRYAIKKEPGCFDRERLQKFARDIPAEYAVVPINEELFYRVQEEEWSRDFCANFQSWEQYARYGGGFAALYQGKIAAGASSYTAYREGMEIEVDTKEAHRRKGLALCCCANLILSCLEKGKYPSWDAANLQSVALAEKLGYHFDREYLTLEVQS</sequence>
<reference evidence="2" key="2">
    <citation type="journal article" date="2021" name="PeerJ">
        <title>Extensive microbial diversity within the chicken gut microbiome revealed by metagenomics and culture.</title>
        <authorList>
            <person name="Gilroy R."/>
            <person name="Ravi A."/>
            <person name="Getino M."/>
            <person name="Pursley I."/>
            <person name="Horton D.L."/>
            <person name="Alikhan N.F."/>
            <person name="Baker D."/>
            <person name="Gharbi K."/>
            <person name="Hall N."/>
            <person name="Watson M."/>
            <person name="Adriaenssens E.M."/>
            <person name="Foster-Nyarko E."/>
            <person name="Jarju S."/>
            <person name="Secka A."/>
            <person name="Antonio M."/>
            <person name="Oren A."/>
            <person name="Chaudhuri R.R."/>
            <person name="La Ragione R."/>
            <person name="Hildebrand F."/>
            <person name="Pallen M.J."/>
        </authorList>
    </citation>
    <scope>NUCLEOTIDE SEQUENCE</scope>
    <source>
        <strain evidence="2">CHK199-13235</strain>
    </source>
</reference>
<dbReference type="Gene3D" id="3.40.630.110">
    <property type="entry name" value="GNAT acetyltransferase-like"/>
    <property type="match status" value="1"/>
</dbReference>
<gene>
    <name evidence="2" type="ORF">IAB51_02375</name>
</gene>
<evidence type="ECO:0000259" key="1">
    <source>
        <dbReference type="PROSITE" id="PS51186"/>
    </source>
</evidence>
<dbReference type="PROSITE" id="PS51186">
    <property type="entry name" value="GNAT"/>
    <property type="match status" value="1"/>
</dbReference>